<evidence type="ECO:0000259" key="2">
    <source>
        <dbReference type="Pfam" id="PF25534"/>
    </source>
</evidence>
<dbReference type="AlphaFoldDB" id="A0AAD9Z0U4"/>
<accession>A0AAD9Z0U4</accession>
<protein>
    <recommendedName>
        <fullName evidence="2">DUF7918 domain-containing protein</fullName>
    </recommendedName>
</protein>
<evidence type="ECO:0000313" key="3">
    <source>
        <dbReference type="EMBL" id="KAK3169520.1"/>
    </source>
</evidence>
<sequence>MDAFEGVHVEVISGGKALDLYNDPDEEPGHDPRVRRRYIEAVTGATFQVKVSITENFLLLSLGPNDAVRATITYDGQVPGWYSDMPMTNLSAARATGGSVAYTFSLITTWCNNTQQWKKGETTFDTLVASASVPEVRDLGRIKLQVQRAQLDYLEHADNIKAANPNVKIKREREEAENAASRKRPRNPGPVTIDLTGDD</sequence>
<proteinExistence type="predicted"/>
<organism evidence="3 4">
    <name type="scientific">Lepraria neglecta</name>
    <dbReference type="NCBI Taxonomy" id="209136"/>
    <lineage>
        <taxon>Eukaryota</taxon>
        <taxon>Fungi</taxon>
        <taxon>Dikarya</taxon>
        <taxon>Ascomycota</taxon>
        <taxon>Pezizomycotina</taxon>
        <taxon>Lecanoromycetes</taxon>
        <taxon>OSLEUM clade</taxon>
        <taxon>Lecanoromycetidae</taxon>
        <taxon>Lecanorales</taxon>
        <taxon>Lecanorineae</taxon>
        <taxon>Stereocaulaceae</taxon>
        <taxon>Lepraria</taxon>
    </lineage>
</organism>
<feature type="domain" description="DUF7918" evidence="2">
    <location>
        <begin position="6"/>
        <end position="158"/>
    </location>
</feature>
<dbReference type="Pfam" id="PF25534">
    <property type="entry name" value="DUF7918"/>
    <property type="match status" value="1"/>
</dbReference>
<dbReference type="EMBL" id="JASNWA010000009">
    <property type="protein sequence ID" value="KAK3169520.1"/>
    <property type="molecule type" value="Genomic_DNA"/>
</dbReference>
<keyword evidence="4" id="KW-1185">Reference proteome</keyword>
<comment type="caution">
    <text evidence="3">The sequence shown here is derived from an EMBL/GenBank/DDBJ whole genome shotgun (WGS) entry which is preliminary data.</text>
</comment>
<reference evidence="3" key="1">
    <citation type="submission" date="2022-11" db="EMBL/GenBank/DDBJ databases">
        <title>Chromosomal genome sequence assembly and mating type (MAT) locus characterization of the leprose asexual lichenized fungus Lepraria neglecta (Nyl.) Erichsen.</title>
        <authorList>
            <person name="Allen J.L."/>
            <person name="Pfeffer B."/>
        </authorList>
    </citation>
    <scope>NUCLEOTIDE SEQUENCE</scope>
    <source>
        <strain evidence="3">Allen 5258</strain>
    </source>
</reference>
<evidence type="ECO:0000313" key="4">
    <source>
        <dbReference type="Proteomes" id="UP001276659"/>
    </source>
</evidence>
<gene>
    <name evidence="3" type="ORF">OEA41_008904</name>
</gene>
<evidence type="ECO:0000256" key="1">
    <source>
        <dbReference type="SAM" id="MobiDB-lite"/>
    </source>
</evidence>
<feature type="region of interest" description="Disordered" evidence="1">
    <location>
        <begin position="164"/>
        <end position="199"/>
    </location>
</feature>
<name>A0AAD9Z0U4_9LECA</name>
<dbReference type="InterPro" id="IPR057678">
    <property type="entry name" value="DUF7918"/>
</dbReference>
<dbReference type="Proteomes" id="UP001276659">
    <property type="component" value="Unassembled WGS sequence"/>
</dbReference>